<keyword evidence="2 5" id="KW-0238">DNA-binding</keyword>
<dbReference type="Proteomes" id="UP000197138">
    <property type="component" value="Unassembled WGS sequence"/>
</dbReference>
<evidence type="ECO:0000256" key="4">
    <source>
        <dbReference type="ARBA" id="ARBA00023242"/>
    </source>
</evidence>
<dbReference type="PROSITE" id="PS50071">
    <property type="entry name" value="HOMEOBOX_2"/>
    <property type="match status" value="1"/>
</dbReference>
<comment type="caution">
    <text evidence="9">The sequence shown here is derived from an EMBL/GenBank/DDBJ whole genome shotgun (WGS) entry which is preliminary data.</text>
</comment>
<feature type="DNA-binding region" description="Homeobox" evidence="5">
    <location>
        <begin position="276"/>
        <end position="335"/>
    </location>
</feature>
<feature type="compositionally biased region" description="Polar residues" evidence="7">
    <location>
        <begin position="344"/>
        <end position="357"/>
    </location>
</feature>
<sequence length="357" mass="40166">MAFAPSMSSSFSAQFFSPLSRKRAGLGFNKPCSLILSYPSHTSAVSLSRSPRRQLGLAVCGAKNKKKAKKKQIIHESPDGEDEDLDDDAFESLFKQLEEDLKNDENLSFDDDDLEISEEDFARLESELKEALGVDDDIEIFGETKDSEQGEDDDDTADQVDDKDDDDDDDEDGETPVELKRWQLRRLASALKAGRRKTSIKTLASELGLDRSIVLELLRDPPPDLLMMSATLPNEPEQTQLVSEPRAVEVVPNEATKDDAEPETKVKAPLHVMHQRWSAQKRLKKVQVQTLENVYRRTKRPTNAIVSSIVQVTSLPRKRIVKWFEDKRAEDGVPDKRTPYQRPVTETASSVSSVHSK</sequence>
<dbReference type="AlphaFoldDB" id="A0A218XPC5"/>
<feature type="region of interest" description="Disordered" evidence="7">
    <location>
        <begin position="327"/>
        <end position="357"/>
    </location>
</feature>
<feature type="region of interest" description="Disordered" evidence="7">
    <location>
        <begin position="64"/>
        <end position="86"/>
    </location>
</feature>
<dbReference type="InterPro" id="IPR009057">
    <property type="entry name" value="Homeodomain-like_sf"/>
</dbReference>
<feature type="compositionally biased region" description="Acidic residues" evidence="7">
    <location>
        <begin position="149"/>
        <end position="175"/>
    </location>
</feature>
<keyword evidence="3 5" id="KW-0371">Homeobox</keyword>
<dbReference type="SMART" id="SM00389">
    <property type="entry name" value="HOX"/>
    <property type="match status" value="1"/>
</dbReference>
<feature type="domain" description="Homeobox" evidence="8">
    <location>
        <begin position="274"/>
        <end position="334"/>
    </location>
</feature>
<comment type="subcellular location">
    <subcellularLocation>
        <location evidence="1 5 6">Nucleus</location>
    </subcellularLocation>
</comment>
<dbReference type="CDD" id="cd00086">
    <property type="entry name" value="homeodomain"/>
    <property type="match status" value="1"/>
</dbReference>
<evidence type="ECO:0000313" key="9">
    <source>
        <dbReference type="EMBL" id="OWM86690.1"/>
    </source>
</evidence>
<dbReference type="GO" id="GO:0005634">
    <property type="term" value="C:nucleus"/>
    <property type="evidence" value="ECO:0007669"/>
    <property type="project" value="UniProtKB-SubCell"/>
</dbReference>
<evidence type="ECO:0000259" key="8">
    <source>
        <dbReference type="PROSITE" id="PS50071"/>
    </source>
</evidence>
<dbReference type="PANTHER" id="PTHR15467:SF9">
    <property type="entry name" value="HOMEOBOX DOMAIN-CONTAINING PROTEIN"/>
    <property type="match status" value="1"/>
</dbReference>
<feature type="region of interest" description="Disordered" evidence="7">
    <location>
        <begin position="143"/>
        <end position="177"/>
    </location>
</feature>
<name>A0A218XPC5_PUNGR</name>
<dbReference type="PANTHER" id="PTHR15467">
    <property type="entry name" value="ZINC-FINGERS AND HOMEOBOXES RELATED"/>
    <property type="match status" value="1"/>
</dbReference>
<evidence type="ECO:0000256" key="5">
    <source>
        <dbReference type="PROSITE-ProRule" id="PRU00108"/>
    </source>
</evidence>
<reference evidence="10" key="1">
    <citation type="journal article" date="2017" name="Plant J.">
        <title>The pomegranate (Punica granatum L.) genome and the genomics of punicalagin biosynthesis.</title>
        <authorList>
            <person name="Qin G."/>
            <person name="Xu C."/>
            <person name="Ming R."/>
            <person name="Tang H."/>
            <person name="Guyot R."/>
            <person name="Kramer E.M."/>
            <person name="Hu Y."/>
            <person name="Yi X."/>
            <person name="Qi Y."/>
            <person name="Xu X."/>
            <person name="Gao Z."/>
            <person name="Pan H."/>
            <person name="Jian J."/>
            <person name="Tian Y."/>
            <person name="Yue Z."/>
            <person name="Xu Y."/>
        </authorList>
    </citation>
    <scope>NUCLEOTIDE SEQUENCE [LARGE SCALE GENOMIC DNA]</scope>
    <source>
        <strain evidence="10">cv. Dabenzi</strain>
    </source>
</reference>
<gene>
    <name evidence="9" type="ORF">CDL15_Pgr015726</name>
</gene>
<proteinExistence type="predicted"/>
<evidence type="ECO:0000256" key="6">
    <source>
        <dbReference type="RuleBase" id="RU000682"/>
    </source>
</evidence>
<keyword evidence="4 5" id="KW-0539">Nucleus</keyword>
<dbReference type="EMBL" id="MTKT01001080">
    <property type="protein sequence ID" value="OWM86690.1"/>
    <property type="molecule type" value="Genomic_DNA"/>
</dbReference>
<dbReference type="Pfam" id="PF00046">
    <property type="entry name" value="Homeodomain"/>
    <property type="match status" value="1"/>
</dbReference>
<dbReference type="GO" id="GO:0003677">
    <property type="term" value="F:DNA binding"/>
    <property type="evidence" value="ECO:0007669"/>
    <property type="project" value="UniProtKB-UniRule"/>
</dbReference>
<evidence type="ECO:0000256" key="1">
    <source>
        <dbReference type="ARBA" id="ARBA00004123"/>
    </source>
</evidence>
<evidence type="ECO:0000256" key="7">
    <source>
        <dbReference type="SAM" id="MobiDB-lite"/>
    </source>
</evidence>
<feature type="compositionally biased region" description="Basic and acidic residues" evidence="7">
    <location>
        <begin position="327"/>
        <end position="338"/>
    </location>
</feature>
<accession>A0A218XPC5</accession>
<dbReference type="Gene3D" id="1.10.10.60">
    <property type="entry name" value="Homeodomain-like"/>
    <property type="match status" value="1"/>
</dbReference>
<dbReference type="SUPFAM" id="SSF46689">
    <property type="entry name" value="Homeodomain-like"/>
    <property type="match status" value="1"/>
</dbReference>
<protein>
    <recommendedName>
        <fullName evidence="8">Homeobox domain-containing protein</fullName>
    </recommendedName>
</protein>
<evidence type="ECO:0000256" key="2">
    <source>
        <dbReference type="ARBA" id="ARBA00023125"/>
    </source>
</evidence>
<organism evidence="9 10">
    <name type="scientific">Punica granatum</name>
    <name type="common">Pomegranate</name>
    <dbReference type="NCBI Taxonomy" id="22663"/>
    <lineage>
        <taxon>Eukaryota</taxon>
        <taxon>Viridiplantae</taxon>
        <taxon>Streptophyta</taxon>
        <taxon>Embryophyta</taxon>
        <taxon>Tracheophyta</taxon>
        <taxon>Spermatophyta</taxon>
        <taxon>Magnoliopsida</taxon>
        <taxon>eudicotyledons</taxon>
        <taxon>Gunneridae</taxon>
        <taxon>Pentapetalae</taxon>
        <taxon>rosids</taxon>
        <taxon>malvids</taxon>
        <taxon>Myrtales</taxon>
        <taxon>Lythraceae</taxon>
        <taxon>Punica</taxon>
    </lineage>
</organism>
<dbReference type="InterPro" id="IPR001356">
    <property type="entry name" value="HD"/>
</dbReference>
<evidence type="ECO:0000313" key="10">
    <source>
        <dbReference type="Proteomes" id="UP000197138"/>
    </source>
</evidence>
<dbReference type="GO" id="GO:0000981">
    <property type="term" value="F:DNA-binding transcription factor activity, RNA polymerase II-specific"/>
    <property type="evidence" value="ECO:0007669"/>
    <property type="project" value="TreeGrafter"/>
</dbReference>
<evidence type="ECO:0000256" key="3">
    <source>
        <dbReference type="ARBA" id="ARBA00023155"/>
    </source>
</evidence>